<evidence type="ECO:0000256" key="1">
    <source>
        <dbReference type="SAM" id="MobiDB-lite"/>
    </source>
</evidence>
<organism evidence="2 3">
    <name type="scientific">Meridianimarinicoccus roseus</name>
    <dbReference type="NCBI Taxonomy" id="2072018"/>
    <lineage>
        <taxon>Bacteria</taxon>
        <taxon>Pseudomonadati</taxon>
        <taxon>Pseudomonadota</taxon>
        <taxon>Alphaproteobacteria</taxon>
        <taxon>Rhodobacterales</taxon>
        <taxon>Paracoccaceae</taxon>
        <taxon>Meridianimarinicoccus</taxon>
    </lineage>
</organism>
<dbReference type="AlphaFoldDB" id="A0A2V2LEN5"/>
<keyword evidence="3" id="KW-1185">Reference proteome</keyword>
<accession>A0A2V2LEN5</accession>
<reference evidence="2 3" key="1">
    <citation type="submission" date="2018-05" db="EMBL/GenBank/DDBJ databases">
        <title>Rhodobacteraceae gen. nov., sp. nov. isolated from sea water.</title>
        <authorList>
            <person name="Ren Y."/>
        </authorList>
    </citation>
    <scope>NUCLEOTIDE SEQUENCE [LARGE SCALE GENOMIC DNA]</scope>
    <source>
        <strain evidence="2 3">TG-679</strain>
    </source>
</reference>
<dbReference type="EMBL" id="QGKU01000012">
    <property type="protein sequence ID" value="PWR04040.1"/>
    <property type="molecule type" value="Genomic_DNA"/>
</dbReference>
<dbReference type="OrthoDB" id="8442627at2"/>
<feature type="compositionally biased region" description="Basic residues" evidence="1">
    <location>
        <begin position="151"/>
        <end position="165"/>
    </location>
</feature>
<protein>
    <recommendedName>
        <fullName evidence="4">Type II toxin-antitoxin system PemK/MazF family toxin</fullName>
    </recommendedName>
</protein>
<gene>
    <name evidence="2" type="ORF">DKT77_03055</name>
</gene>
<dbReference type="Proteomes" id="UP000245680">
    <property type="component" value="Unassembled WGS sequence"/>
</dbReference>
<dbReference type="RefSeq" id="WP_109810269.1">
    <property type="nucleotide sequence ID" value="NZ_QGKU01000012.1"/>
</dbReference>
<comment type="caution">
    <text evidence="2">The sequence shown here is derived from an EMBL/GenBank/DDBJ whole genome shotgun (WGS) entry which is preliminary data.</text>
</comment>
<evidence type="ECO:0000313" key="2">
    <source>
        <dbReference type="EMBL" id="PWR04040.1"/>
    </source>
</evidence>
<name>A0A2V2LEN5_9RHOB</name>
<proteinExistence type="predicted"/>
<sequence length="185" mass="20816">MFDITTHSPAIAPSDNWRETLSWGDIVSFRFPVEGAGRPPKKRPWLVLEIAKLGETRYAVLAYGTSADTSANRGYEVRLTETEARAAGLHRATRFVGARRMLVALDHCGFVICAAKGAPRIGRLTGDAFERMNAVRGRIHVEADMAADQRTRRRRTRRTRHRRAGQRPVTVEHCAPRHRMTACRA</sequence>
<evidence type="ECO:0008006" key="4">
    <source>
        <dbReference type="Google" id="ProtNLM"/>
    </source>
</evidence>
<evidence type="ECO:0000313" key="3">
    <source>
        <dbReference type="Proteomes" id="UP000245680"/>
    </source>
</evidence>
<feature type="region of interest" description="Disordered" evidence="1">
    <location>
        <begin position="147"/>
        <end position="169"/>
    </location>
</feature>